<proteinExistence type="predicted"/>
<accession>A0A0A9G761</accession>
<dbReference type="Pfam" id="PF06273">
    <property type="entry name" value="eIF-4B"/>
    <property type="match status" value="1"/>
</dbReference>
<dbReference type="AlphaFoldDB" id="A0A0A9G761"/>
<evidence type="ECO:0000313" key="1">
    <source>
        <dbReference type="EMBL" id="JAE19299.1"/>
    </source>
</evidence>
<sequence>MVLPPLRSTEPHPTRVCSQAWLLDAERAAEEEREAAMMPIASMPALTAGLPSLDEVTTCTGKLKKKNKGTTLSLLEFAGYGPVRDTRQ</sequence>
<name>A0A0A9G761_ARUDO</name>
<reference evidence="1" key="2">
    <citation type="journal article" date="2015" name="Data Brief">
        <title>Shoot transcriptome of the giant reed, Arundo donax.</title>
        <authorList>
            <person name="Barrero R.A."/>
            <person name="Guerrero F.D."/>
            <person name="Moolhuijzen P."/>
            <person name="Goolsby J.A."/>
            <person name="Tidwell J."/>
            <person name="Bellgard S.E."/>
            <person name="Bellgard M.I."/>
        </authorList>
    </citation>
    <scope>NUCLEOTIDE SEQUENCE</scope>
    <source>
        <tissue evidence="1">Shoot tissue taken approximately 20 cm above the soil surface</tissue>
    </source>
</reference>
<dbReference type="EMBL" id="GBRH01178597">
    <property type="protein sequence ID" value="JAE19299.1"/>
    <property type="molecule type" value="Transcribed_RNA"/>
</dbReference>
<dbReference type="InterPro" id="IPR010433">
    <property type="entry name" value="EIF-4B_pln"/>
</dbReference>
<dbReference type="GO" id="GO:0003743">
    <property type="term" value="F:translation initiation factor activity"/>
    <property type="evidence" value="ECO:0007669"/>
    <property type="project" value="InterPro"/>
</dbReference>
<reference evidence="1" key="1">
    <citation type="submission" date="2014-09" db="EMBL/GenBank/DDBJ databases">
        <authorList>
            <person name="Magalhaes I.L.F."/>
            <person name="Oliveira U."/>
            <person name="Santos F.R."/>
            <person name="Vidigal T.H.D.A."/>
            <person name="Brescovit A.D."/>
            <person name="Santos A.J."/>
        </authorList>
    </citation>
    <scope>NUCLEOTIDE SEQUENCE</scope>
    <source>
        <tissue evidence="1">Shoot tissue taken approximately 20 cm above the soil surface</tissue>
    </source>
</reference>
<protein>
    <submittedName>
        <fullName evidence="1">Uncharacterized protein</fullName>
    </submittedName>
</protein>
<organism evidence="1">
    <name type="scientific">Arundo donax</name>
    <name type="common">Giant reed</name>
    <name type="synonym">Donax arundinaceus</name>
    <dbReference type="NCBI Taxonomy" id="35708"/>
    <lineage>
        <taxon>Eukaryota</taxon>
        <taxon>Viridiplantae</taxon>
        <taxon>Streptophyta</taxon>
        <taxon>Embryophyta</taxon>
        <taxon>Tracheophyta</taxon>
        <taxon>Spermatophyta</taxon>
        <taxon>Magnoliopsida</taxon>
        <taxon>Liliopsida</taxon>
        <taxon>Poales</taxon>
        <taxon>Poaceae</taxon>
        <taxon>PACMAD clade</taxon>
        <taxon>Arundinoideae</taxon>
        <taxon>Arundineae</taxon>
        <taxon>Arundo</taxon>
    </lineage>
</organism>